<evidence type="ECO:0000256" key="3">
    <source>
        <dbReference type="ARBA" id="ARBA00007931"/>
    </source>
</evidence>
<evidence type="ECO:0000256" key="11">
    <source>
        <dbReference type="ARBA" id="ARBA00022989"/>
    </source>
</evidence>
<keyword evidence="5" id="KW-0645">Protease</keyword>
<evidence type="ECO:0000256" key="4">
    <source>
        <dbReference type="ARBA" id="ARBA00022475"/>
    </source>
</evidence>
<keyword evidence="7" id="KW-0479">Metal-binding</keyword>
<dbReference type="GO" id="GO:0006508">
    <property type="term" value="P:proteolysis"/>
    <property type="evidence" value="ECO:0007669"/>
    <property type="project" value="UniProtKB-KW"/>
</dbReference>
<evidence type="ECO:0000256" key="2">
    <source>
        <dbReference type="ARBA" id="ARBA00004651"/>
    </source>
</evidence>
<dbReference type="Gene3D" id="3.10.580.10">
    <property type="entry name" value="CBS-domain"/>
    <property type="match status" value="1"/>
</dbReference>
<evidence type="ECO:0000256" key="10">
    <source>
        <dbReference type="ARBA" id="ARBA00022833"/>
    </source>
</evidence>
<keyword evidence="14 15" id="KW-0472">Membrane</keyword>
<evidence type="ECO:0000259" key="16">
    <source>
        <dbReference type="PROSITE" id="PS51371"/>
    </source>
</evidence>
<evidence type="ECO:0000256" key="8">
    <source>
        <dbReference type="ARBA" id="ARBA00022737"/>
    </source>
</evidence>
<comment type="cofactor">
    <cofactor evidence="1">
        <name>Zn(2+)</name>
        <dbReference type="ChEBI" id="CHEBI:29105"/>
    </cofactor>
</comment>
<dbReference type="PANTHER" id="PTHR39188">
    <property type="entry name" value="MEMBRANE-ASSOCIATED ZINC METALLOPROTEASE M50B"/>
    <property type="match status" value="1"/>
</dbReference>
<evidence type="ECO:0000256" key="14">
    <source>
        <dbReference type="ARBA" id="ARBA00023136"/>
    </source>
</evidence>
<dbReference type="GO" id="GO:0046872">
    <property type="term" value="F:metal ion binding"/>
    <property type="evidence" value="ECO:0007669"/>
    <property type="project" value="UniProtKB-KW"/>
</dbReference>
<keyword evidence="6 15" id="KW-0812">Transmembrane</keyword>
<evidence type="ECO:0000256" key="6">
    <source>
        <dbReference type="ARBA" id="ARBA00022692"/>
    </source>
</evidence>
<keyword evidence="8" id="KW-0677">Repeat</keyword>
<accession>A0A6J7IPI2</accession>
<dbReference type="CDD" id="cd02205">
    <property type="entry name" value="CBS_pair_SF"/>
    <property type="match status" value="1"/>
</dbReference>
<feature type="transmembrane region" description="Helical" evidence="15">
    <location>
        <begin position="12"/>
        <end position="34"/>
    </location>
</feature>
<dbReference type="SUPFAM" id="SSF54631">
    <property type="entry name" value="CBS-domain pair"/>
    <property type="match status" value="1"/>
</dbReference>
<evidence type="ECO:0000256" key="5">
    <source>
        <dbReference type="ARBA" id="ARBA00022670"/>
    </source>
</evidence>
<evidence type="ECO:0000256" key="12">
    <source>
        <dbReference type="ARBA" id="ARBA00023049"/>
    </source>
</evidence>
<feature type="transmembrane region" description="Helical" evidence="15">
    <location>
        <begin position="152"/>
        <end position="172"/>
    </location>
</feature>
<dbReference type="PIRSF" id="PIRSF006404">
    <property type="entry name" value="UCP006404_Pept_M50_CBS"/>
    <property type="match status" value="1"/>
</dbReference>
<proteinExistence type="inferred from homology"/>
<dbReference type="InterPro" id="IPR000644">
    <property type="entry name" value="CBS_dom"/>
</dbReference>
<dbReference type="EMBL" id="CAFBMX010000006">
    <property type="protein sequence ID" value="CAB4933168.1"/>
    <property type="molecule type" value="Genomic_DNA"/>
</dbReference>
<feature type="transmembrane region" description="Helical" evidence="15">
    <location>
        <begin position="227"/>
        <end position="246"/>
    </location>
</feature>
<name>A0A6J7IPI2_9ZZZZ</name>
<dbReference type="GO" id="GO:0008237">
    <property type="term" value="F:metallopeptidase activity"/>
    <property type="evidence" value="ECO:0007669"/>
    <property type="project" value="UniProtKB-KW"/>
</dbReference>
<sequence>MRSDRSIQLFRIFGIRIGASPSWFVVLFLMIYWLSGYFGDVLVGESNSTAFLVAVLATLLFFVSLLLHELGHALTARHFGIGTSGIDLWLFGGVAKLTRDSNTPKEEFLVAAAGPAVTGLIVLVCAGLGALASKFNVVVDIAQLQTVGTTPAIVLIGWLGAINLVLLIFNLIPAFPLDGGRIARAVAWRMTGDRNRGTRFSGKLGIGFSWLLIGGGALIAARGDLVSGAWLALLGWFLGSAARSAVLSSRFSERLDEVTAGDLMDRDPLTIPGSVSVIAAREEWFDRHPWPWFAVVDAQGRLEGVLDETTLDRALADGRPALPVRDVLDPAAQTGVWVTQETPVGSLLGSEGVRRLGAILVVDDHDRLCGVVSAERLGRAISAAAASHSGPPAV</sequence>
<dbReference type="InterPro" id="IPR016483">
    <property type="entry name" value="UCP006404_Pept_M50_CBS"/>
</dbReference>
<evidence type="ECO:0000256" key="15">
    <source>
        <dbReference type="SAM" id="Phobius"/>
    </source>
</evidence>
<keyword evidence="4" id="KW-1003">Cell membrane</keyword>
<dbReference type="GO" id="GO:0005886">
    <property type="term" value="C:plasma membrane"/>
    <property type="evidence" value="ECO:0007669"/>
    <property type="project" value="UniProtKB-SubCell"/>
</dbReference>
<gene>
    <name evidence="17" type="ORF">UFOPK3674_01292</name>
</gene>
<dbReference type="AlphaFoldDB" id="A0A6J7IPI2"/>
<keyword evidence="9" id="KW-0378">Hydrolase</keyword>
<evidence type="ECO:0000256" key="9">
    <source>
        <dbReference type="ARBA" id="ARBA00022801"/>
    </source>
</evidence>
<keyword evidence="13" id="KW-0129">CBS domain</keyword>
<dbReference type="PROSITE" id="PS51371">
    <property type="entry name" value="CBS"/>
    <property type="match status" value="1"/>
</dbReference>
<evidence type="ECO:0000256" key="7">
    <source>
        <dbReference type="ARBA" id="ARBA00022723"/>
    </source>
</evidence>
<feature type="transmembrane region" description="Helical" evidence="15">
    <location>
        <begin position="108"/>
        <end position="132"/>
    </location>
</feature>
<keyword evidence="11 15" id="KW-1133">Transmembrane helix</keyword>
<feature type="transmembrane region" description="Helical" evidence="15">
    <location>
        <begin position="49"/>
        <end position="67"/>
    </location>
</feature>
<dbReference type="Pfam" id="PF02163">
    <property type="entry name" value="Peptidase_M50"/>
    <property type="match status" value="1"/>
</dbReference>
<comment type="similarity">
    <text evidence="3">Belongs to the peptidase M50B family.</text>
</comment>
<reference evidence="17" key="1">
    <citation type="submission" date="2020-05" db="EMBL/GenBank/DDBJ databases">
        <authorList>
            <person name="Chiriac C."/>
            <person name="Salcher M."/>
            <person name="Ghai R."/>
            <person name="Kavagutti S V."/>
        </authorList>
    </citation>
    <scope>NUCLEOTIDE SEQUENCE</scope>
</reference>
<dbReference type="Pfam" id="PF00571">
    <property type="entry name" value="CBS"/>
    <property type="match status" value="1"/>
</dbReference>
<keyword evidence="10" id="KW-0862">Zinc</keyword>
<evidence type="ECO:0000313" key="17">
    <source>
        <dbReference type="EMBL" id="CAB4933168.1"/>
    </source>
</evidence>
<keyword evidence="12" id="KW-0482">Metalloprotease</keyword>
<evidence type="ECO:0000256" key="1">
    <source>
        <dbReference type="ARBA" id="ARBA00001947"/>
    </source>
</evidence>
<feature type="domain" description="CBS" evidence="16">
    <location>
        <begin position="264"/>
        <end position="322"/>
    </location>
</feature>
<dbReference type="PANTHER" id="PTHR39188:SF3">
    <property type="entry name" value="STAGE IV SPORULATION PROTEIN FB"/>
    <property type="match status" value="1"/>
</dbReference>
<evidence type="ECO:0000256" key="13">
    <source>
        <dbReference type="ARBA" id="ARBA00023122"/>
    </source>
</evidence>
<dbReference type="InterPro" id="IPR046342">
    <property type="entry name" value="CBS_dom_sf"/>
</dbReference>
<organism evidence="17">
    <name type="scientific">freshwater metagenome</name>
    <dbReference type="NCBI Taxonomy" id="449393"/>
    <lineage>
        <taxon>unclassified sequences</taxon>
        <taxon>metagenomes</taxon>
        <taxon>ecological metagenomes</taxon>
    </lineage>
</organism>
<dbReference type="CDD" id="cd06164">
    <property type="entry name" value="S2P-M50_SpoIVFB_CBS"/>
    <property type="match status" value="1"/>
</dbReference>
<comment type="subcellular location">
    <subcellularLocation>
        <location evidence="2">Cell membrane</location>
        <topology evidence="2">Multi-pass membrane protein</topology>
    </subcellularLocation>
</comment>
<dbReference type="InterPro" id="IPR008915">
    <property type="entry name" value="Peptidase_M50"/>
</dbReference>
<protein>
    <submittedName>
        <fullName evidence="17">Unannotated protein</fullName>
    </submittedName>
</protein>
<feature type="transmembrane region" description="Helical" evidence="15">
    <location>
        <begin position="204"/>
        <end position="221"/>
    </location>
</feature>